<reference evidence="2 3" key="1">
    <citation type="submission" date="2020-07" db="EMBL/GenBank/DDBJ databases">
        <title>Huge and variable diversity of episymbiotic CPR bacteria and DPANN archaea in groundwater ecosystems.</title>
        <authorList>
            <person name="He C.Y."/>
            <person name="Keren R."/>
            <person name="Whittaker M."/>
            <person name="Farag I.F."/>
            <person name="Doudna J."/>
            <person name="Cate J.H.D."/>
            <person name="Banfield J.F."/>
        </authorList>
    </citation>
    <scope>NUCLEOTIDE SEQUENCE [LARGE SCALE GENOMIC DNA]</scope>
    <source>
        <strain evidence="2">NC_groundwater_70_Ag_B-0.1um_54_66</strain>
    </source>
</reference>
<protein>
    <submittedName>
        <fullName evidence="2">Uncharacterized protein</fullName>
    </submittedName>
</protein>
<evidence type="ECO:0000313" key="2">
    <source>
        <dbReference type="EMBL" id="QQG36377.1"/>
    </source>
</evidence>
<keyword evidence="1" id="KW-0732">Signal</keyword>
<feature type="signal peptide" evidence="1">
    <location>
        <begin position="1"/>
        <end position="33"/>
    </location>
</feature>
<sequence>MARTTSKNKQGRKVLPLLIVALALSLLATPANAQSNRSVEELTGFAFFKFAKVQPDFRSWITMSDTYRQATPRERVNMLRNGVTNLENSFNNYVIEDHPIRLKVPAKITLPTQVQLNKMKSAGGSIDIPIKLNNDNGGFFAIQVADMWIALIPEDFENLLTIKVPVENYDAFRKTAIDNGLNSKEGHGLLNLELIPTQADTTSPLLVKDYELWMLMGKVTMFELWSSDEKNMIWYHELPGYKPRIKGESIYNLFKN</sequence>
<dbReference type="Proteomes" id="UP000595362">
    <property type="component" value="Chromosome"/>
</dbReference>
<name>A0A7T5R2M3_9BACT</name>
<feature type="chain" id="PRO_5032657163" evidence="1">
    <location>
        <begin position="34"/>
        <end position="256"/>
    </location>
</feature>
<organism evidence="2 3">
    <name type="scientific">Micavibrio aeruginosavorus</name>
    <dbReference type="NCBI Taxonomy" id="349221"/>
    <lineage>
        <taxon>Bacteria</taxon>
        <taxon>Pseudomonadati</taxon>
        <taxon>Bdellovibrionota</taxon>
        <taxon>Bdellovibrionia</taxon>
        <taxon>Bdellovibrionales</taxon>
        <taxon>Pseudobdellovibrionaceae</taxon>
        <taxon>Micavibrio</taxon>
    </lineage>
</organism>
<dbReference type="AlphaFoldDB" id="A0A7T5R2M3"/>
<accession>A0A7T5R2M3</accession>
<dbReference type="EMBL" id="CP066681">
    <property type="protein sequence ID" value="QQG36377.1"/>
    <property type="molecule type" value="Genomic_DNA"/>
</dbReference>
<proteinExistence type="predicted"/>
<evidence type="ECO:0000256" key="1">
    <source>
        <dbReference type="SAM" id="SignalP"/>
    </source>
</evidence>
<evidence type="ECO:0000313" key="3">
    <source>
        <dbReference type="Proteomes" id="UP000595362"/>
    </source>
</evidence>
<gene>
    <name evidence="2" type="ORF">HYS17_00870</name>
</gene>